<feature type="non-terminal residue" evidence="2">
    <location>
        <position position="72"/>
    </location>
</feature>
<reference evidence="2" key="1">
    <citation type="submission" date="2020-02" db="EMBL/GenBank/DDBJ databases">
        <authorList>
            <person name="Meier V. D."/>
        </authorList>
    </citation>
    <scope>NUCLEOTIDE SEQUENCE</scope>
    <source>
        <strain evidence="2">AVDCRST_MAG02</strain>
    </source>
</reference>
<protein>
    <submittedName>
        <fullName evidence="2">Uncharacterized protein</fullName>
    </submittedName>
</protein>
<feature type="compositionally biased region" description="Low complexity" evidence="1">
    <location>
        <begin position="57"/>
        <end position="72"/>
    </location>
</feature>
<organism evidence="2">
    <name type="scientific">uncultured Rubrobacteraceae bacterium</name>
    <dbReference type="NCBI Taxonomy" id="349277"/>
    <lineage>
        <taxon>Bacteria</taxon>
        <taxon>Bacillati</taxon>
        <taxon>Actinomycetota</taxon>
        <taxon>Rubrobacteria</taxon>
        <taxon>Rubrobacterales</taxon>
        <taxon>Rubrobacteraceae</taxon>
        <taxon>environmental samples</taxon>
    </lineage>
</organism>
<evidence type="ECO:0000313" key="2">
    <source>
        <dbReference type="EMBL" id="CAA9461889.1"/>
    </source>
</evidence>
<dbReference type="AlphaFoldDB" id="A0A6J4RCF1"/>
<evidence type="ECO:0000256" key="1">
    <source>
        <dbReference type="SAM" id="MobiDB-lite"/>
    </source>
</evidence>
<sequence length="72" mass="7447">DPRAGVRGDRRPEGGPGLQERLGGWPVRTDAVVPREPEPRGMVGSPGEAGVLPGPPRRAAGARHAGARGPRL</sequence>
<feature type="compositionally biased region" description="Basic and acidic residues" evidence="1">
    <location>
        <begin position="1"/>
        <end position="13"/>
    </location>
</feature>
<proteinExistence type="predicted"/>
<feature type="region of interest" description="Disordered" evidence="1">
    <location>
        <begin position="1"/>
        <end position="72"/>
    </location>
</feature>
<dbReference type="EMBL" id="CADCVH010000079">
    <property type="protein sequence ID" value="CAA9461889.1"/>
    <property type="molecule type" value="Genomic_DNA"/>
</dbReference>
<name>A0A6J4RCF1_9ACTN</name>
<gene>
    <name evidence="2" type="ORF">AVDCRST_MAG02-3120</name>
</gene>
<feature type="non-terminal residue" evidence="2">
    <location>
        <position position="1"/>
    </location>
</feature>
<accession>A0A6J4RCF1</accession>